<protein>
    <submittedName>
        <fullName evidence="4">MBL fold metallo-hydrolase</fullName>
    </submittedName>
</protein>
<dbReference type="AlphaFoldDB" id="A0A7Z7YU85"/>
<dbReference type="SUPFAM" id="SSF56281">
    <property type="entry name" value="Metallo-hydrolase/oxidoreductase"/>
    <property type="match status" value="1"/>
</dbReference>
<accession>A0A7Z7YU85</accession>
<dbReference type="EMBL" id="JABBLX010000004">
    <property type="protein sequence ID" value="NMK97013.1"/>
    <property type="molecule type" value="Genomic_DNA"/>
</dbReference>
<evidence type="ECO:0000259" key="1">
    <source>
        <dbReference type="SMART" id="SM00849"/>
    </source>
</evidence>
<dbReference type="Proteomes" id="UP000538955">
    <property type="component" value="Unassembled WGS sequence"/>
</dbReference>
<sequence>MANKQFETLTEIANGLYVTPTSELPFDKRFRFKSFLLQRSEGNVMIYHSGRIDEAAKDIQELGGVDKVLMNHQHESLGGETNFDAPYYIHEDDKQDVTDTLQVTGTFKERQHLHEDLEVIPVPGHTPGTTLYLWDNGEHRYLFTGDFLCYEGDEWRTVILPSSDREASIKSLELIRDLDFDALVPWVSIEGDSPVFFVEDDEDKKQRVQKIIDRVSDGENT</sequence>
<evidence type="ECO:0000313" key="2">
    <source>
        <dbReference type="EMBL" id="NMK53821.1"/>
    </source>
</evidence>
<dbReference type="InterPro" id="IPR001279">
    <property type="entry name" value="Metallo-B-lactamas"/>
</dbReference>
<reference evidence="4 5" key="1">
    <citation type="journal article" date="2019" name="Sci. Transl. Med.">
        <title>Quorum sensing between bacterial species on the skin protects against epidermal injury in atopic dermatitis.</title>
        <authorList>
            <person name="Williams M.R."/>
        </authorList>
    </citation>
    <scope>NUCLEOTIDE SEQUENCE [LARGE SCALE GENOMIC DNA]</scope>
    <source>
        <strain evidence="4 5">H8</strain>
    </source>
</reference>
<dbReference type="PANTHER" id="PTHR42773:SF1">
    <property type="entry name" value="METALLO-BETA-LACTAMASE FAMILY PROTEIN"/>
    <property type="match status" value="1"/>
</dbReference>
<evidence type="ECO:0000313" key="5">
    <source>
        <dbReference type="Proteomes" id="UP000291949"/>
    </source>
</evidence>
<feature type="domain" description="Metallo-beta-lactamase" evidence="1">
    <location>
        <begin position="32"/>
        <end position="187"/>
    </location>
</feature>
<reference evidence="6 7" key="2">
    <citation type="submission" date="2020-04" db="EMBL/GenBank/DDBJ databases">
        <title>The Epidemiology and Molecular Characteristics of Linezolid-Resistant Staphylococcus capitis in Huashan Hospital, Shanghai.</title>
        <authorList>
            <person name="Ding L."/>
            <person name="Li P."/>
            <person name="Yang Y."/>
            <person name="Lin D."/>
            <person name="Xu X."/>
        </authorList>
    </citation>
    <scope>NUCLEOTIDE SEQUENCE [LARGE SCALE GENOMIC DNA]</scope>
    <source>
        <strain evidence="3 7">12-86</strain>
        <strain evidence="2 6">17-84</strain>
    </source>
</reference>
<dbReference type="SMART" id="SM00849">
    <property type="entry name" value="Lactamase_B"/>
    <property type="match status" value="1"/>
</dbReference>
<gene>
    <name evidence="4" type="ORF">EQ811_10125</name>
    <name evidence="3" type="ORF">HHM13_02705</name>
    <name evidence="2" type="ORF">HHM24_03525</name>
</gene>
<dbReference type="EMBL" id="JABBMI010000044">
    <property type="protein sequence ID" value="NMK53821.1"/>
    <property type="molecule type" value="Genomic_DNA"/>
</dbReference>
<evidence type="ECO:0000313" key="7">
    <source>
        <dbReference type="Proteomes" id="UP000550736"/>
    </source>
</evidence>
<dbReference type="EMBL" id="SCHC01000003">
    <property type="protein sequence ID" value="TBW76184.1"/>
    <property type="molecule type" value="Genomic_DNA"/>
</dbReference>
<evidence type="ECO:0000313" key="4">
    <source>
        <dbReference type="EMBL" id="TBW76184.1"/>
    </source>
</evidence>
<dbReference type="Pfam" id="PF00753">
    <property type="entry name" value="Lactamase_B"/>
    <property type="match status" value="1"/>
</dbReference>
<dbReference type="Gene3D" id="3.60.15.10">
    <property type="entry name" value="Ribonuclease Z/Hydroxyacylglutathione hydrolase-like"/>
    <property type="match status" value="1"/>
</dbReference>
<organism evidence="4 5">
    <name type="scientific">Staphylococcus capitis</name>
    <dbReference type="NCBI Taxonomy" id="29388"/>
    <lineage>
        <taxon>Bacteria</taxon>
        <taxon>Bacillati</taxon>
        <taxon>Bacillota</taxon>
        <taxon>Bacilli</taxon>
        <taxon>Bacillales</taxon>
        <taxon>Staphylococcaceae</taxon>
        <taxon>Staphylococcus</taxon>
    </lineage>
</organism>
<evidence type="ECO:0000313" key="3">
    <source>
        <dbReference type="EMBL" id="NMK97013.1"/>
    </source>
</evidence>
<evidence type="ECO:0000313" key="6">
    <source>
        <dbReference type="Proteomes" id="UP000538955"/>
    </source>
</evidence>
<proteinExistence type="predicted"/>
<dbReference type="PANTHER" id="PTHR42773">
    <property type="entry name" value="METALLO-BETA-LACTAMASE-RELATED"/>
    <property type="match status" value="1"/>
</dbReference>
<dbReference type="RefSeq" id="WP_030063359.1">
    <property type="nucleotide sequence ID" value="NZ_AP014956.1"/>
</dbReference>
<keyword evidence="6" id="KW-1185">Reference proteome</keyword>
<comment type="caution">
    <text evidence="4">The sequence shown here is derived from an EMBL/GenBank/DDBJ whole genome shotgun (WGS) entry which is preliminary data.</text>
</comment>
<dbReference type="Proteomes" id="UP000291949">
    <property type="component" value="Unassembled WGS sequence"/>
</dbReference>
<dbReference type="InterPro" id="IPR036866">
    <property type="entry name" value="RibonucZ/Hydroxyglut_hydro"/>
</dbReference>
<name>A0A7Z7YU85_STACP</name>
<dbReference type="Proteomes" id="UP000550736">
    <property type="component" value="Unassembled WGS sequence"/>
</dbReference>
<dbReference type="GO" id="GO:0016787">
    <property type="term" value="F:hydrolase activity"/>
    <property type="evidence" value="ECO:0007669"/>
    <property type="project" value="UniProtKB-KW"/>
</dbReference>
<keyword evidence="4" id="KW-0378">Hydrolase</keyword>